<feature type="chain" id="PRO_5024360643" evidence="2">
    <location>
        <begin position="30"/>
        <end position="626"/>
    </location>
</feature>
<feature type="compositionally biased region" description="Low complexity" evidence="1">
    <location>
        <begin position="58"/>
        <end position="79"/>
    </location>
</feature>
<reference evidence="3 4" key="1">
    <citation type="submission" date="2019-08" db="EMBL/GenBank/DDBJ databases">
        <title>The genome sequence of a newly discovered highly antifungal drug resistant Aspergillus species, Aspergillus tanneri NIH 1004.</title>
        <authorList>
            <person name="Mounaud S."/>
            <person name="Singh I."/>
            <person name="Joardar V."/>
            <person name="Pakala S."/>
            <person name="Pakala S."/>
            <person name="Venepally P."/>
            <person name="Chung J.K."/>
            <person name="Losada L."/>
            <person name="Nierman W.C."/>
        </authorList>
    </citation>
    <scope>NUCLEOTIDE SEQUENCE [LARGE SCALE GENOMIC DNA]</scope>
    <source>
        <strain evidence="3 4">NIH1004</strain>
    </source>
</reference>
<organism evidence="3 4">
    <name type="scientific">Aspergillus tanneri</name>
    <dbReference type="NCBI Taxonomy" id="1220188"/>
    <lineage>
        <taxon>Eukaryota</taxon>
        <taxon>Fungi</taxon>
        <taxon>Dikarya</taxon>
        <taxon>Ascomycota</taxon>
        <taxon>Pezizomycotina</taxon>
        <taxon>Eurotiomycetes</taxon>
        <taxon>Eurotiomycetidae</taxon>
        <taxon>Eurotiales</taxon>
        <taxon>Aspergillaceae</taxon>
        <taxon>Aspergillus</taxon>
        <taxon>Aspergillus subgen. Circumdati</taxon>
    </lineage>
</organism>
<feature type="compositionally biased region" description="Low complexity" evidence="1">
    <location>
        <begin position="214"/>
        <end position="225"/>
    </location>
</feature>
<dbReference type="VEuPathDB" id="FungiDB:EYZ11_006873"/>
<keyword evidence="2" id="KW-0732">Signal</keyword>
<dbReference type="Proteomes" id="UP000324241">
    <property type="component" value="Unassembled WGS sequence"/>
</dbReference>
<feature type="compositionally biased region" description="Polar residues" evidence="1">
    <location>
        <begin position="144"/>
        <end position="163"/>
    </location>
</feature>
<dbReference type="EMBL" id="QUQM01000004">
    <property type="protein sequence ID" value="KAA8647682.1"/>
    <property type="molecule type" value="Genomic_DNA"/>
</dbReference>
<dbReference type="GeneID" id="54329078"/>
<feature type="signal peptide" evidence="2">
    <location>
        <begin position="1"/>
        <end position="29"/>
    </location>
</feature>
<feature type="region of interest" description="Disordered" evidence="1">
    <location>
        <begin position="39"/>
        <end position="246"/>
    </location>
</feature>
<comment type="caution">
    <text evidence="3">The sequence shown here is derived from an EMBL/GenBank/DDBJ whole genome shotgun (WGS) entry which is preliminary data.</text>
</comment>
<proteinExistence type="predicted"/>
<gene>
    <name evidence="3" type="ORF">ATNIH1004_006376</name>
</gene>
<name>A0A5M9ML10_9EURO</name>
<sequence>MQLTRLVTNQVALCLLCLFFLSAFKPTSALPGVLKGIGGDASSSSHKKGHGIGGLFGHGNSNNGKPAKKPPGQGPNDGKPPGKPPGQGPSDGKPPGKPPGQGPNDGKPPGKPPGQGPNDGKPPGKPPGQDPNDGKPPNKPPGPHSTNDGKSPSKPTVSHTTNDGGPPQAAATGNPSPNPACKKPGNKTHRNSPRGSKDNSSPVSECSDDDDPFSDSNDIDPFSDNHAVEDINEVNDGPTLDKKPGIGVEFESGQLSFINKECNAKDTFSLKGKDVNGRVGDSWSLTVDTTSSKKGHLQGEYILNGKKLKIGTETAHKAAKAAADDFLVKWKPFNGMKEKEVPSITIVGAPNAECSAWNLSQPRTEAMFPLIEWQYQVTVPMPLGAIHNVFEKAHLGQDTPILARGRHPSKSRMIWVNKNFFQASPEGNTGESISHEAMAFFSMILSYAKNVRQRKGPDYSPKMLSPIMPRTDFANIYQDVKPAIKGNLYKLVSVLACYKNGDDDKVELDSILCDGDVENPKPKVDIDNLTFEFQGEHPETKKTSAKVKLQDWMDQLEKGKDILAEADRLIDGQVGGLNSAREEVFGDSKRLVPLFEFRDIGSVKASQFEKTVKDVEQAVIDYHKAF</sequence>
<accession>A0A5M9ML10</accession>
<evidence type="ECO:0000256" key="1">
    <source>
        <dbReference type="SAM" id="MobiDB-lite"/>
    </source>
</evidence>
<protein>
    <submittedName>
        <fullName evidence="3">Uncharacterized protein</fullName>
    </submittedName>
</protein>
<dbReference type="AlphaFoldDB" id="A0A5M9ML10"/>
<evidence type="ECO:0000256" key="2">
    <source>
        <dbReference type="SAM" id="SignalP"/>
    </source>
</evidence>
<evidence type="ECO:0000313" key="3">
    <source>
        <dbReference type="EMBL" id="KAA8647682.1"/>
    </source>
</evidence>
<dbReference type="OrthoDB" id="1896086at2759"/>
<dbReference type="RefSeq" id="XP_033427043.1">
    <property type="nucleotide sequence ID" value="XM_033571011.1"/>
</dbReference>
<evidence type="ECO:0000313" key="4">
    <source>
        <dbReference type="Proteomes" id="UP000324241"/>
    </source>
</evidence>